<evidence type="ECO:0000313" key="7">
    <source>
        <dbReference type="EMBL" id="TMI72406.1"/>
    </source>
</evidence>
<accession>A0A537IP49</accession>
<organism evidence="7 8">
    <name type="scientific">Candidatus Segetimicrobium genomatis</name>
    <dbReference type="NCBI Taxonomy" id="2569760"/>
    <lineage>
        <taxon>Bacteria</taxon>
        <taxon>Bacillati</taxon>
        <taxon>Candidatus Sysuimicrobiota</taxon>
        <taxon>Candidatus Sysuimicrobiia</taxon>
        <taxon>Candidatus Sysuimicrobiales</taxon>
        <taxon>Candidatus Segetimicrobiaceae</taxon>
        <taxon>Candidatus Segetimicrobium</taxon>
    </lineage>
</organism>
<comment type="subcellular location">
    <subcellularLocation>
        <location evidence="1">Cell membrane</location>
        <topology evidence="1">Multi-pass membrane protein</topology>
    </subcellularLocation>
</comment>
<reference evidence="7 8" key="1">
    <citation type="journal article" date="2019" name="Nat. Microbiol.">
        <title>Mediterranean grassland soil C-N compound turnover is dependent on rainfall and depth, and is mediated by genomically divergent microorganisms.</title>
        <authorList>
            <person name="Diamond S."/>
            <person name="Andeer P.F."/>
            <person name="Li Z."/>
            <person name="Crits-Christoph A."/>
            <person name="Burstein D."/>
            <person name="Anantharaman K."/>
            <person name="Lane K.R."/>
            <person name="Thomas B.C."/>
            <person name="Pan C."/>
            <person name="Northen T.R."/>
            <person name="Banfield J.F."/>
        </authorList>
    </citation>
    <scope>NUCLEOTIDE SEQUENCE [LARGE SCALE GENOMIC DNA]</scope>
    <source>
        <strain evidence="7">NP_8</strain>
    </source>
</reference>
<evidence type="ECO:0000256" key="1">
    <source>
        <dbReference type="ARBA" id="ARBA00004651"/>
    </source>
</evidence>
<protein>
    <submittedName>
        <fullName evidence="7">Branched-chain amino acid ABC transporter permease</fullName>
    </submittedName>
</protein>
<sequence>MSSVQHSPDAALTLGTARDAHRIRPALWYTAALALLALLLPFLEGVPVIGWLASPFQRIQLTYGLVFSIAALAFNLLLGYTGLLSFGHAAFFGGAAYAAGLLVKYLHVYSMEGFLLAGLTSALVLAAVFGSVCVRYTRIFFSILTLALSQVLWALALKFFWITNGTDGLSIPTPTLLWGLVGTSGDKVRFLSFTYYYYVLVIFFVCVAVMGVIAASPFGKALQAIRDNEVRAQFVGIGVRRYRWYAFVISGAFTGVAGALFAPLNGLTTPDILHWTFSGKIVFMTVLGGFKSFIGPILGGIAYNYLETYVIKTTEYWQMLLGIILVALVLVMPRGIVGVFAWGSRREQRNR</sequence>
<dbReference type="EMBL" id="VBAP01000089">
    <property type="protein sequence ID" value="TMI72406.1"/>
    <property type="molecule type" value="Genomic_DNA"/>
</dbReference>
<feature type="transmembrane region" description="Helical" evidence="6">
    <location>
        <begin position="195"/>
        <end position="222"/>
    </location>
</feature>
<feature type="transmembrane region" description="Helical" evidence="6">
    <location>
        <begin position="281"/>
        <end position="306"/>
    </location>
</feature>
<feature type="transmembrane region" description="Helical" evidence="6">
    <location>
        <begin position="90"/>
        <end position="108"/>
    </location>
</feature>
<feature type="transmembrane region" description="Helical" evidence="6">
    <location>
        <begin position="242"/>
        <end position="261"/>
    </location>
</feature>
<dbReference type="CDD" id="cd06581">
    <property type="entry name" value="TM_PBP1_LivM_like"/>
    <property type="match status" value="1"/>
</dbReference>
<gene>
    <name evidence="7" type="ORF">E6H05_11295</name>
</gene>
<keyword evidence="4 6" id="KW-1133">Transmembrane helix</keyword>
<keyword evidence="3 6" id="KW-0812">Transmembrane</keyword>
<evidence type="ECO:0000256" key="3">
    <source>
        <dbReference type="ARBA" id="ARBA00022692"/>
    </source>
</evidence>
<feature type="transmembrane region" description="Helical" evidence="6">
    <location>
        <begin position="318"/>
        <end position="342"/>
    </location>
</feature>
<feature type="transmembrane region" description="Helical" evidence="6">
    <location>
        <begin position="139"/>
        <end position="162"/>
    </location>
</feature>
<comment type="caution">
    <text evidence="7">The sequence shown here is derived from an EMBL/GenBank/DDBJ whole genome shotgun (WGS) entry which is preliminary data.</text>
</comment>
<dbReference type="PANTHER" id="PTHR30482">
    <property type="entry name" value="HIGH-AFFINITY BRANCHED-CHAIN AMINO ACID TRANSPORT SYSTEM PERMEASE"/>
    <property type="match status" value="1"/>
</dbReference>
<keyword evidence="5 6" id="KW-0472">Membrane</keyword>
<dbReference type="Proteomes" id="UP000318834">
    <property type="component" value="Unassembled WGS sequence"/>
</dbReference>
<keyword evidence="2" id="KW-1003">Cell membrane</keyword>
<dbReference type="Pfam" id="PF02653">
    <property type="entry name" value="BPD_transp_2"/>
    <property type="match status" value="1"/>
</dbReference>
<evidence type="ECO:0000313" key="8">
    <source>
        <dbReference type="Proteomes" id="UP000318834"/>
    </source>
</evidence>
<name>A0A537IP49_9BACT</name>
<evidence type="ECO:0000256" key="5">
    <source>
        <dbReference type="ARBA" id="ARBA00023136"/>
    </source>
</evidence>
<dbReference type="GO" id="GO:0015658">
    <property type="term" value="F:branched-chain amino acid transmembrane transporter activity"/>
    <property type="evidence" value="ECO:0007669"/>
    <property type="project" value="InterPro"/>
</dbReference>
<dbReference type="InterPro" id="IPR043428">
    <property type="entry name" value="LivM-like"/>
</dbReference>
<dbReference type="InterPro" id="IPR001851">
    <property type="entry name" value="ABC_transp_permease"/>
</dbReference>
<dbReference type="PANTHER" id="PTHR30482:SF17">
    <property type="entry name" value="ABC TRANSPORTER ATP-BINDING PROTEIN"/>
    <property type="match status" value="1"/>
</dbReference>
<dbReference type="GO" id="GO:0005886">
    <property type="term" value="C:plasma membrane"/>
    <property type="evidence" value="ECO:0007669"/>
    <property type="project" value="UniProtKB-SubCell"/>
</dbReference>
<feature type="transmembrane region" description="Helical" evidence="6">
    <location>
        <begin position="114"/>
        <end position="132"/>
    </location>
</feature>
<dbReference type="AlphaFoldDB" id="A0A537IP49"/>
<evidence type="ECO:0000256" key="4">
    <source>
        <dbReference type="ARBA" id="ARBA00022989"/>
    </source>
</evidence>
<proteinExistence type="predicted"/>
<evidence type="ECO:0000256" key="2">
    <source>
        <dbReference type="ARBA" id="ARBA00022475"/>
    </source>
</evidence>
<feature type="transmembrane region" description="Helical" evidence="6">
    <location>
        <begin position="26"/>
        <end position="53"/>
    </location>
</feature>
<feature type="transmembrane region" description="Helical" evidence="6">
    <location>
        <begin position="59"/>
        <end position="78"/>
    </location>
</feature>
<evidence type="ECO:0000256" key="6">
    <source>
        <dbReference type="SAM" id="Phobius"/>
    </source>
</evidence>